<dbReference type="EMBL" id="JAQQXR010000024">
    <property type="protein sequence ID" value="MDC8760934.1"/>
    <property type="molecule type" value="Genomic_DNA"/>
</dbReference>
<dbReference type="InterPro" id="IPR036061">
    <property type="entry name" value="CheW-like_dom_sf"/>
</dbReference>
<dbReference type="Gene3D" id="2.30.30.40">
    <property type="entry name" value="SH3 Domains"/>
    <property type="match status" value="1"/>
</dbReference>
<keyword evidence="3" id="KW-1185">Reference proteome</keyword>
<dbReference type="PROSITE" id="PS50851">
    <property type="entry name" value="CHEW"/>
    <property type="match status" value="1"/>
</dbReference>
<dbReference type="InterPro" id="IPR002545">
    <property type="entry name" value="CheW-lke_dom"/>
</dbReference>
<dbReference type="RefSeq" id="WP_273675030.1">
    <property type="nucleotide sequence ID" value="NZ_JAQQXR010000024.1"/>
</dbReference>
<name>A0ABT5K7P5_9BURK</name>
<feature type="domain" description="CheW-like" evidence="1">
    <location>
        <begin position="76"/>
        <end position="223"/>
    </location>
</feature>
<evidence type="ECO:0000313" key="2">
    <source>
        <dbReference type="EMBL" id="MDC8760934.1"/>
    </source>
</evidence>
<comment type="caution">
    <text evidence="2">The sequence shown here is derived from an EMBL/GenBank/DDBJ whole genome shotgun (WGS) entry which is preliminary data.</text>
</comment>
<organism evidence="2 3">
    <name type="scientific">Janthinobacterium fluminis</name>
    <dbReference type="NCBI Taxonomy" id="2987524"/>
    <lineage>
        <taxon>Bacteria</taxon>
        <taxon>Pseudomonadati</taxon>
        <taxon>Pseudomonadota</taxon>
        <taxon>Betaproteobacteria</taxon>
        <taxon>Burkholderiales</taxon>
        <taxon>Oxalobacteraceae</taxon>
        <taxon>Janthinobacterium</taxon>
    </lineage>
</organism>
<dbReference type="Gene3D" id="2.40.50.180">
    <property type="entry name" value="CheA-289, Domain 4"/>
    <property type="match status" value="1"/>
</dbReference>
<gene>
    <name evidence="2" type="ORF">OIK44_25430</name>
</gene>
<reference evidence="2 3" key="1">
    <citation type="submission" date="2022-10" db="EMBL/GenBank/DDBJ databases">
        <title>Janthinobacterium sp. hw3 Genome sequencing.</title>
        <authorList>
            <person name="Park S."/>
        </authorList>
    </citation>
    <scope>NUCLEOTIDE SEQUENCE [LARGE SCALE GENOMIC DNA]</scope>
    <source>
        <strain evidence="3">hw3</strain>
    </source>
</reference>
<evidence type="ECO:0000313" key="3">
    <source>
        <dbReference type="Proteomes" id="UP001221208"/>
    </source>
</evidence>
<dbReference type="Proteomes" id="UP001221208">
    <property type="component" value="Unassembled WGS sequence"/>
</dbReference>
<accession>A0ABT5K7P5</accession>
<dbReference type="SUPFAM" id="SSF50341">
    <property type="entry name" value="CheW-like"/>
    <property type="match status" value="1"/>
</dbReference>
<proteinExistence type="predicted"/>
<evidence type="ECO:0000259" key="1">
    <source>
        <dbReference type="PROSITE" id="PS50851"/>
    </source>
</evidence>
<sequence>MTNTDIAPQVIYDCWNRIGVVGDQSCPKLARHVHCRNCEVYADAAQRNLQRPVDADYRRAWAEHFRVAADSGAQADSSALVFRVGREWLALPTQLFAAVAPHALPHALPHRSGGPLSGIVNVGGKLHPCMSLASLLGIDAADAAPVQGRHSFARLLLLQWEGQAFALPVADLHGILRYAAAAARAPAATINRGLSRFLTGVIGHADMQVGCLDAALVCHQLARALR</sequence>
<dbReference type="Pfam" id="PF01584">
    <property type="entry name" value="CheW"/>
    <property type="match status" value="1"/>
</dbReference>
<protein>
    <submittedName>
        <fullName evidence="2">Chemotaxis protein CheW</fullName>
    </submittedName>
</protein>